<dbReference type="Gene3D" id="2.40.30.170">
    <property type="match status" value="1"/>
</dbReference>
<evidence type="ECO:0000256" key="3">
    <source>
        <dbReference type="SAM" id="Phobius"/>
    </source>
</evidence>
<reference evidence="4 5" key="1">
    <citation type="submission" date="2020-08" db="EMBL/GenBank/DDBJ databases">
        <title>Bridging the membrane lipid divide: bacteria of the FCB group superphylum have the potential to synthesize archaeal ether lipids.</title>
        <authorList>
            <person name="Villanueva L."/>
            <person name="Von Meijenfeldt F.A.B."/>
            <person name="Westbye A.B."/>
            <person name="Yadav S."/>
            <person name="Hopmans E.C."/>
            <person name="Dutilh B.E."/>
            <person name="Sinninghe Damste J.S."/>
        </authorList>
    </citation>
    <scope>NUCLEOTIDE SEQUENCE [LARGE SCALE GENOMIC DNA]</scope>
    <source>
        <strain evidence="4">NIOZ-UU30</strain>
    </source>
</reference>
<dbReference type="NCBIfam" id="TIGR01730">
    <property type="entry name" value="RND_mfp"/>
    <property type="match status" value="1"/>
</dbReference>
<comment type="caution">
    <text evidence="4">The sequence shown here is derived from an EMBL/GenBank/DDBJ whole genome shotgun (WGS) entry which is preliminary data.</text>
</comment>
<dbReference type="Proteomes" id="UP000603434">
    <property type="component" value="Unassembled WGS sequence"/>
</dbReference>
<dbReference type="PANTHER" id="PTHR30469">
    <property type="entry name" value="MULTIDRUG RESISTANCE PROTEIN MDTA"/>
    <property type="match status" value="1"/>
</dbReference>
<dbReference type="InterPro" id="IPR006143">
    <property type="entry name" value="RND_pump_MFP"/>
</dbReference>
<sequence>MKMADNAQSNMLPEKQPNPGGSPRPIVRILLALVILSIGAGTAAYLKNSAPRTQKRPPAKLSPTVQVETVQPCGYQVVVTAMGTVIPASKLVLKSRVSGEIVGIHPEFTEGGFFKKDMKVLQIDPVDYELALVRKRSAVAEAEYALKLELGHQAVAKREWELLSGSQPAQELEEELVLRKPHLDKAGASLAAAEADLRSAMLDLNRTHITVPFNAMVRLKSVDLGSQVTPQDAMAELVGTDAYRIQVSIPVDRLEWIKIPGQAGDSGSKARIIYGQGHECDGIVIRLMGDLSDEGRMARILVEVADPLGLNTPEKDRAPLLIGEYVRVKIEGRRLDGVFKIPRTALRDNSSVWIAGEKQTLEIRKVRPVWRDADLVLLQDGLKPGERLIVSDLAAAVEGMAVRVDALKSETRSDLSAINKAGGE</sequence>
<protein>
    <submittedName>
        <fullName evidence="4">Efflux RND transporter periplasmic adaptor subunit</fullName>
    </submittedName>
</protein>
<evidence type="ECO:0000256" key="2">
    <source>
        <dbReference type="SAM" id="MobiDB-lite"/>
    </source>
</evidence>
<dbReference type="Gene3D" id="1.10.287.470">
    <property type="entry name" value="Helix hairpin bin"/>
    <property type="match status" value="1"/>
</dbReference>
<dbReference type="Gene3D" id="2.40.50.100">
    <property type="match status" value="1"/>
</dbReference>
<name>A0A8J6NX24_9BACT</name>
<dbReference type="GO" id="GO:0015562">
    <property type="term" value="F:efflux transmembrane transporter activity"/>
    <property type="evidence" value="ECO:0007669"/>
    <property type="project" value="TreeGrafter"/>
</dbReference>
<keyword evidence="3" id="KW-0472">Membrane</keyword>
<dbReference type="Gene3D" id="2.40.420.20">
    <property type="match status" value="1"/>
</dbReference>
<organism evidence="4 5">
    <name type="scientific">Candidatus Desulfatibia profunda</name>
    <dbReference type="NCBI Taxonomy" id="2841695"/>
    <lineage>
        <taxon>Bacteria</taxon>
        <taxon>Pseudomonadati</taxon>
        <taxon>Thermodesulfobacteriota</taxon>
        <taxon>Desulfobacteria</taxon>
        <taxon>Desulfobacterales</taxon>
        <taxon>Desulfobacterales incertae sedis</taxon>
        <taxon>Candidatus Desulfatibia</taxon>
    </lineage>
</organism>
<dbReference type="GO" id="GO:1990281">
    <property type="term" value="C:efflux pump complex"/>
    <property type="evidence" value="ECO:0007669"/>
    <property type="project" value="TreeGrafter"/>
</dbReference>
<evidence type="ECO:0000313" key="5">
    <source>
        <dbReference type="Proteomes" id="UP000603434"/>
    </source>
</evidence>
<proteinExistence type="inferred from homology"/>
<dbReference type="EMBL" id="JACNJH010000179">
    <property type="protein sequence ID" value="MBC8362293.1"/>
    <property type="molecule type" value="Genomic_DNA"/>
</dbReference>
<gene>
    <name evidence="4" type="ORF">H8E23_12945</name>
</gene>
<feature type="transmembrane region" description="Helical" evidence="3">
    <location>
        <begin position="26"/>
        <end position="46"/>
    </location>
</feature>
<dbReference type="PANTHER" id="PTHR30469:SF12">
    <property type="entry name" value="MULTIDRUG RESISTANCE PROTEIN MDTA"/>
    <property type="match status" value="1"/>
</dbReference>
<feature type="region of interest" description="Disordered" evidence="2">
    <location>
        <begin position="1"/>
        <end position="21"/>
    </location>
</feature>
<keyword evidence="3" id="KW-1133">Transmembrane helix</keyword>
<evidence type="ECO:0000313" key="4">
    <source>
        <dbReference type="EMBL" id="MBC8362293.1"/>
    </source>
</evidence>
<dbReference type="SUPFAM" id="SSF111369">
    <property type="entry name" value="HlyD-like secretion proteins"/>
    <property type="match status" value="1"/>
</dbReference>
<evidence type="ECO:0000256" key="1">
    <source>
        <dbReference type="ARBA" id="ARBA00009477"/>
    </source>
</evidence>
<accession>A0A8J6NX24</accession>
<feature type="compositionally biased region" description="Polar residues" evidence="2">
    <location>
        <begin position="1"/>
        <end position="11"/>
    </location>
</feature>
<comment type="similarity">
    <text evidence="1">Belongs to the membrane fusion protein (MFP) (TC 8.A.1) family.</text>
</comment>
<dbReference type="AlphaFoldDB" id="A0A8J6NX24"/>
<keyword evidence="3" id="KW-0812">Transmembrane</keyword>